<dbReference type="AlphaFoldDB" id="A0A8X6XXE3"/>
<accession>A0A8X6XXE3</accession>
<reference evidence="2" key="1">
    <citation type="submission" date="2020-08" db="EMBL/GenBank/DDBJ databases">
        <title>Multicomponent nature underlies the extraordinary mechanical properties of spider dragline silk.</title>
        <authorList>
            <person name="Kono N."/>
            <person name="Nakamura H."/>
            <person name="Mori M."/>
            <person name="Yoshida Y."/>
            <person name="Ohtoshi R."/>
            <person name="Malay A.D."/>
            <person name="Moran D.A.P."/>
            <person name="Tomita M."/>
            <person name="Numata K."/>
            <person name="Arakawa K."/>
        </authorList>
    </citation>
    <scope>NUCLEOTIDE SEQUENCE</scope>
</reference>
<feature type="compositionally biased region" description="Basic and acidic residues" evidence="1">
    <location>
        <begin position="62"/>
        <end position="71"/>
    </location>
</feature>
<dbReference type="EMBL" id="BMAV01013295">
    <property type="protein sequence ID" value="GFY60808.1"/>
    <property type="molecule type" value="Genomic_DNA"/>
</dbReference>
<sequence>MDWLWPEVPDTVHLRKSRSSQARSSQGGRTVQAQEGPVRSRRDQFRRSSPYHIRHRRQSKQVRQEPEESPRSRRSTLLEVHIGDIAERR</sequence>
<feature type="region of interest" description="Disordered" evidence="1">
    <location>
        <begin position="1"/>
        <end position="89"/>
    </location>
</feature>
<organism evidence="2 3">
    <name type="scientific">Trichonephila inaurata madagascariensis</name>
    <dbReference type="NCBI Taxonomy" id="2747483"/>
    <lineage>
        <taxon>Eukaryota</taxon>
        <taxon>Metazoa</taxon>
        <taxon>Ecdysozoa</taxon>
        <taxon>Arthropoda</taxon>
        <taxon>Chelicerata</taxon>
        <taxon>Arachnida</taxon>
        <taxon>Araneae</taxon>
        <taxon>Araneomorphae</taxon>
        <taxon>Entelegynae</taxon>
        <taxon>Araneoidea</taxon>
        <taxon>Nephilidae</taxon>
        <taxon>Trichonephila</taxon>
        <taxon>Trichonephila inaurata</taxon>
    </lineage>
</organism>
<feature type="compositionally biased region" description="Low complexity" evidence="1">
    <location>
        <begin position="19"/>
        <end position="29"/>
    </location>
</feature>
<proteinExistence type="predicted"/>
<keyword evidence="3" id="KW-1185">Reference proteome</keyword>
<comment type="caution">
    <text evidence="2">The sequence shown here is derived from an EMBL/GenBank/DDBJ whole genome shotgun (WGS) entry which is preliminary data.</text>
</comment>
<dbReference type="Proteomes" id="UP000886998">
    <property type="component" value="Unassembled WGS sequence"/>
</dbReference>
<name>A0A8X6XXE3_9ARAC</name>
<evidence type="ECO:0000313" key="3">
    <source>
        <dbReference type="Proteomes" id="UP000886998"/>
    </source>
</evidence>
<protein>
    <submittedName>
        <fullName evidence="2">Uncharacterized protein</fullName>
    </submittedName>
</protein>
<evidence type="ECO:0000313" key="2">
    <source>
        <dbReference type="EMBL" id="GFY60808.1"/>
    </source>
</evidence>
<gene>
    <name evidence="2" type="ORF">TNIN_52191</name>
</gene>
<evidence type="ECO:0000256" key="1">
    <source>
        <dbReference type="SAM" id="MobiDB-lite"/>
    </source>
</evidence>